<evidence type="ECO:0000313" key="1">
    <source>
        <dbReference type="Proteomes" id="UP000887572"/>
    </source>
</evidence>
<organism evidence="1 2">
    <name type="scientific">Globodera rostochiensis</name>
    <name type="common">Golden nematode worm</name>
    <name type="synonym">Heterodera rostochiensis</name>
    <dbReference type="NCBI Taxonomy" id="31243"/>
    <lineage>
        <taxon>Eukaryota</taxon>
        <taxon>Metazoa</taxon>
        <taxon>Ecdysozoa</taxon>
        <taxon>Nematoda</taxon>
        <taxon>Chromadorea</taxon>
        <taxon>Rhabditida</taxon>
        <taxon>Tylenchina</taxon>
        <taxon>Tylenchomorpha</taxon>
        <taxon>Tylenchoidea</taxon>
        <taxon>Heteroderidae</taxon>
        <taxon>Heteroderinae</taxon>
        <taxon>Globodera</taxon>
    </lineage>
</organism>
<dbReference type="Proteomes" id="UP000887572">
    <property type="component" value="Unplaced"/>
</dbReference>
<proteinExistence type="predicted"/>
<dbReference type="GO" id="GO:0006355">
    <property type="term" value="P:regulation of DNA-templated transcription"/>
    <property type="evidence" value="ECO:0007669"/>
    <property type="project" value="InterPro"/>
</dbReference>
<dbReference type="AlphaFoldDB" id="A0A914HM34"/>
<accession>A0A914HM34</accession>
<name>A0A914HM34_GLORO</name>
<keyword evidence="1" id="KW-1185">Reference proteome</keyword>
<dbReference type="InterPro" id="IPR036407">
    <property type="entry name" value="DM_DNA-bd_sf"/>
</dbReference>
<protein>
    <submittedName>
        <fullName evidence="2">Uncharacterized protein</fullName>
    </submittedName>
</protein>
<dbReference type="WBParaSite" id="Gr19_v10_g2609.t1">
    <property type="protein sequence ID" value="Gr19_v10_g2609.t1"/>
    <property type="gene ID" value="Gr19_v10_g2609"/>
</dbReference>
<reference evidence="2" key="1">
    <citation type="submission" date="2022-11" db="UniProtKB">
        <authorList>
            <consortium name="WormBaseParasite"/>
        </authorList>
    </citation>
    <scope>IDENTIFICATION</scope>
</reference>
<dbReference type="Gene3D" id="4.10.1040.10">
    <property type="entry name" value="DM DNA-binding domain"/>
    <property type="match status" value="1"/>
</dbReference>
<sequence length="118" mass="13311">MRQKDFVQMDCGPHVPRCLNVECEADDQQIVIKYCGKNCSQAKCANGKSANVKECRACDGDLCNSAFGPLQTNALTDYSYNRETMPKEQYMCQLCANHGQYNQPKKGHKLKCPNRHCT</sequence>
<evidence type="ECO:0000313" key="2">
    <source>
        <dbReference type="WBParaSite" id="Gr19_v10_g2609.t1"/>
    </source>
</evidence>
<dbReference type="SUPFAM" id="SSF82927">
    <property type="entry name" value="Cysteine-rich DNA binding domain, (DM domain)"/>
    <property type="match status" value="1"/>
</dbReference>
<dbReference type="GO" id="GO:0043565">
    <property type="term" value="F:sequence-specific DNA binding"/>
    <property type="evidence" value="ECO:0007669"/>
    <property type="project" value="InterPro"/>
</dbReference>